<protein>
    <recommendedName>
        <fullName evidence="4">Heparan-alpha-glucosaminide N-acetyltransferase catalytic domain-containing protein</fullName>
    </recommendedName>
</protein>
<evidence type="ECO:0000313" key="3">
    <source>
        <dbReference type="Proteomes" id="UP000444721"/>
    </source>
</evidence>
<organism evidence="2 3">
    <name type="scientific">Naegleria fowleri</name>
    <name type="common">Brain eating amoeba</name>
    <dbReference type="NCBI Taxonomy" id="5763"/>
    <lineage>
        <taxon>Eukaryota</taxon>
        <taxon>Discoba</taxon>
        <taxon>Heterolobosea</taxon>
        <taxon>Tetramitia</taxon>
        <taxon>Eutetramitia</taxon>
        <taxon>Vahlkampfiidae</taxon>
        <taxon>Naegleria</taxon>
    </lineage>
</organism>
<feature type="transmembrane region" description="Helical" evidence="1">
    <location>
        <begin position="232"/>
        <end position="250"/>
    </location>
</feature>
<feature type="transmembrane region" description="Helical" evidence="1">
    <location>
        <begin position="424"/>
        <end position="444"/>
    </location>
</feature>
<dbReference type="VEuPathDB" id="AmoebaDB:NF0006020"/>
<name>A0A6A5C9Y1_NAEFO</name>
<keyword evidence="1" id="KW-1133">Transmembrane helix</keyword>
<feature type="transmembrane region" description="Helical" evidence="1">
    <location>
        <begin position="351"/>
        <end position="372"/>
    </location>
</feature>
<reference evidence="2 3" key="1">
    <citation type="journal article" date="2019" name="Sci. Rep.">
        <title>Nanopore sequencing improves the draft genome of the human pathogenic amoeba Naegleria fowleri.</title>
        <authorList>
            <person name="Liechti N."/>
            <person name="Schurch N."/>
            <person name="Bruggmann R."/>
            <person name="Wittwer M."/>
        </authorList>
    </citation>
    <scope>NUCLEOTIDE SEQUENCE [LARGE SCALE GENOMIC DNA]</scope>
    <source>
        <strain evidence="2 3">ATCC 30894</strain>
    </source>
</reference>
<dbReference type="EMBL" id="VFQX01000002">
    <property type="protein sequence ID" value="KAF0984546.1"/>
    <property type="molecule type" value="Genomic_DNA"/>
</dbReference>
<dbReference type="OrthoDB" id="2149840at2759"/>
<dbReference type="VEuPathDB" id="AmoebaDB:NfTy_001220"/>
<keyword evidence="3" id="KW-1185">Reference proteome</keyword>
<keyword evidence="1" id="KW-0812">Transmembrane</keyword>
<keyword evidence="1" id="KW-0472">Membrane</keyword>
<feature type="transmembrane region" description="Helical" evidence="1">
    <location>
        <begin position="206"/>
        <end position="226"/>
    </location>
</feature>
<dbReference type="Proteomes" id="UP000444721">
    <property type="component" value="Unassembled WGS sequence"/>
</dbReference>
<dbReference type="PANTHER" id="PTHR31061">
    <property type="entry name" value="LD22376P"/>
    <property type="match status" value="1"/>
</dbReference>
<proteinExistence type="predicted"/>
<dbReference type="GeneID" id="68107663"/>
<evidence type="ECO:0000256" key="1">
    <source>
        <dbReference type="SAM" id="Phobius"/>
    </source>
</evidence>
<accession>A0A6A5C9Y1</accession>
<gene>
    <name evidence="2" type="ORF">FDP41_000445</name>
</gene>
<feature type="transmembrane region" description="Helical" evidence="1">
    <location>
        <begin position="257"/>
        <end position="276"/>
    </location>
</feature>
<evidence type="ECO:0008006" key="4">
    <source>
        <dbReference type="Google" id="ProtNLM"/>
    </source>
</evidence>
<feature type="transmembrane region" description="Helical" evidence="1">
    <location>
        <begin position="464"/>
        <end position="490"/>
    </location>
</feature>
<dbReference type="PANTHER" id="PTHR31061:SF24">
    <property type="entry name" value="LD22376P"/>
    <property type="match status" value="1"/>
</dbReference>
<evidence type="ECO:0000313" key="2">
    <source>
        <dbReference type="EMBL" id="KAF0984546.1"/>
    </source>
</evidence>
<feature type="transmembrane region" description="Helical" evidence="1">
    <location>
        <begin position="384"/>
        <end position="403"/>
    </location>
</feature>
<sequence>MVAFLSAISQRFRKKEASSSSSAESGASYGATAVVVDGSANGIVVDEQSSLLALGNIQQQQMEAKPKRVAGQDRMIALDVMRGMTIMLMIVVNNQPSRTYYPLDHAEWFGMTPTDLVFPFFLWVSGYAAGIVFRNEWKSEDISFFPCSEFWHNIQNYFRKLCGKIDYENLEEGQQIEYVKYLYLIPMRRPLYEVVSKWTKIIRRSILLFLIGFFFSVLSHLFDFTNVRVMGVLQRIGICYFITSSMLVLIPWTFIQIVFALFLQVLYILITFGLYVPQSEGCATRGVLEPPQCTAEGYIDRLILTQRHTYQQANYDPEGFLSTLSAVTNCYVGVLAFKVAQKAGKDAHKRLNYWFLLGSGLMISGMLIHYAGLPIGKKLWTTSFAFVSSGIACAFLACICFIVDIHQYKKYWTAIFLWTGSNPLVMYVVPTLVAIVMLKIPVTYQGKQSNLYSAEFRVLFASWLPIELASTLHGICYELLFIPLAFLLYWRKIFIKL</sequence>
<dbReference type="AlphaFoldDB" id="A0A6A5C9Y1"/>
<comment type="caution">
    <text evidence="2">The sequence shown here is derived from an EMBL/GenBank/DDBJ whole genome shotgun (WGS) entry which is preliminary data.</text>
</comment>
<dbReference type="RefSeq" id="XP_044569259.1">
    <property type="nucleotide sequence ID" value="XM_044707865.1"/>
</dbReference>
<dbReference type="VEuPathDB" id="AmoebaDB:FDP41_000445"/>